<dbReference type="InterPro" id="IPR013078">
    <property type="entry name" value="His_Pase_superF_clade-1"/>
</dbReference>
<evidence type="ECO:0000256" key="1">
    <source>
        <dbReference type="ARBA" id="ARBA00022801"/>
    </source>
</evidence>
<accession>A0ABW3TZ75</accession>
<dbReference type="PANTHER" id="PTHR46517:SF1">
    <property type="entry name" value="FRUCTOSE-2,6-BISPHOSPHATASE TIGAR"/>
    <property type="match status" value="1"/>
</dbReference>
<dbReference type="EMBL" id="JBHTLT010000109">
    <property type="protein sequence ID" value="MFD1206060.1"/>
    <property type="molecule type" value="Genomic_DNA"/>
</dbReference>
<dbReference type="GO" id="GO:0016787">
    <property type="term" value="F:hydrolase activity"/>
    <property type="evidence" value="ECO:0007669"/>
    <property type="project" value="UniProtKB-KW"/>
</dbReference>
<dbReference type="Gene3D" id="3.40.50.1240">
    <property type="entry name" value="Phosphoglycerate mutase-like"/>
    <property type="match status" value="1"/>
</dbReference>
<keyword evidence="1 2" id="KW-0378">Hydrolase</keyword>
<dbReference type="SUPFAM" id="SSF53254">
    <property type="entry name" value="Phosphoglycerate mutase-like"/>
    <property type="match status" value="1"/>
</dbReference>
<protein>
    <submittedName>
        <fullName evidence="2">Histidine phosphatase family protein</fullName>
        <ecNumber evidence="2">3.1.3.-</ecNumber>
    </submittedName>
</protein>
<dbReference type="Proteomes" id="UP001597231">
    <property type="component" value="Unassembled WGS sequence"/>
</dbReference>
<gene>
    <name evidence="2" type="ORF">ACFQ38_13255</name>
</gene>
<dbReference type="EC" id="3.1.3.-" evidence="2"/>
<name>A0ABW3TZ75_9BACL</name>
<dbReference type="SMART" id="SM00855">
    <property type="entry name" value="PGAM"/>
    <property type="match status" value="1"/>
</dbReference>
<evidence type="ECO:0000313" key="3">
    <source>
        <dbReference type="Proteomes" id="UP001597231"/>
    </source>
</evidence>
<proteinExistence type="predicted"/>
<dbReference type="PANTHER" id="PTHR46517">
    <property type="entry name" value="FRUCTOSE-2,6-BISPHOSPHATASE TIGAR"/>
    <property type="match status" value="1"/>
</dbReference>
<dbReference type="InterPro" id="IPR029033">
    <property type="entry name" value="His_PPase_superfam"/>
</dbReference>
<evidence type="ECO:0000313" key="2">
    <source>
        <dbReference type="EMBL" id="MFD1206060.1"/>
    </source>
</evidence>
<dbReference type="InterPro" id="IPR051695">
    <property type="entry name" value="Phosphoglycerate_Mutase"/>
</dbReference>
<dbReference type="RefSeq" id="WP_381481413.1">
    <property type="nucleotide sequence ID" value="NZ_JBHTLT010000109.1"/>
</dbReference>
<dbReference type="CDD" id="cd07067">
    <property type="entry name" value="HP_PGM_like"/>
    <property type="match status" value="1"/>
</dbReference>
<sequence length="196" mass="22150">MTVIGFVRHGVTAWNKEGRAQGSSDVPLDEEGIEMAGRVAKRLSTEQWDAIYTSHLSRAKKTAEIIAEKLPQAMFVVDQRLAERGGGLVEGTTEAERIEKWGINWKELDLGFEPHDAIIERGMAAIRDIKEKHPNERVLLISHGAFIKRLFNELIPDEQYEKSLDNTSVTIVELSDERNRCHLFNCTAHLKQAMDA</sequence>
<reference evidence="3" key="1">
    <citation type="journal article" date="2019" name="Int. J. Syst. Evol. Microbiol.">
        <title>The Global Catalogue of Microorganisms (GCM) 10K type strain sequencing project: providing services to taxonomists for standard genome sequencing and annotation.</title>
        <authorList>
            <consortium name="The Broad Institute Genomics Platform"/>
            <consortium name="The Broad Institute Genome Sequencing Center for Infectious Disease"/>
            <person name="Wu L."/>
            <person name="Ma J."/>
        </authorList>
    </citation>
    <scope>NUCLEOTIDE SEQUENCE [LARGE SCALE GENOMIC DNA]</scope>
    <source>
        <strain evidence="3">CCUG 53915</strain>
    </source>
</reference>
<keyword evidence="3" id="KW-1185">Reference proteome</keyword>
<comment type="caution">
    <text evidence="2">The sequence shown here is derived from an EMBL/GenBank/DDBJ whole genome shotgun (WGS) entry which is preliminary data.</text>
</comment>
<dbReference type="Pfam" id="PF00300">
    <property type="entry name" value="His_Phos_1"/>
    <property type="match status" value="1"/>
</dbReference>
<organism evidence="2 3">
    <name type="scientific">Sporosarcina contaminans</name>
    <dbReference type="NCBI Taxonomy" id="633403"/>
    <lineage>
        <taxon>Bacteria</taxon>
        <taxon>Bacillati</taxon>
        <taxon>Bacillota</taxon>
        <taxon>Bacilli</taxon>
        <taxon>Bacillales</taxon>
        <taxon>Caryophanaceae</taxon>
        <taxon>Sporosarcina</taxon>
    </lineage>
</organism>